<protein>
    <submittedName>
        <fullName evidence="1">Uncharacterized protein</fullName>
    </submittedName>
</protein>
<dbReference type="HOGENOM" id="CLU_2459208_0_0_1"/>
<organism evidence="1 2">
    <name type="scientific">Theobroma cacao</name>
    <name type="common">Cacao</name>
    <name type="synonym">Cocoa</name>
    <dbReference type="NCBI Taxonomy" id="3641"/>
    <lineage>
        <taxon>Eukaryota</taxon>
        <taxon>Viridiplantae</taxon>
        <taxon>Streptophyta</taxon>
        <taxon>Embryophyta</taxon>
        <taxon>Tracheophyta</taxon>
        <taxon>Spermatophyta</taxon>
        <taxon>Magnoliopsida</taxon>
        <taxon>eudicotyledons</taxon>
        <taxon>Gunneridae</taxon>
        <taxon>Pentapetalae</taxon>
        <taxon>rosids</taxon>
        <taxon>malvids</taxon>
        <taxon>Malvales</taxon>
        <taxon>Malvaceae</taxon>
        <taxon>Byttnerioideae</taxon>
        <taxon>Theobroma</taxon>
    </lineage>
</organism>
<dbReference type="InParanoid" id="A0A061EGN7"/>
<sequence>MRNKLMYQTKYAVQIINIKEIVDYLKPWITYYFLMARLSDSPVESPAVVTCRSGNPTARRGCENSLKIKLGVATNLFLLGAIGHLLTRF</sequence>
<accession>A0A061EGN7</accession>
<dbReference type="EMBL" id="CM001882">
    <property type="protein sequence ID" value="EOY03808.1"/>
    <property type="molecule type" value="Genomic_DNA"/>
</dbReference>
<dbReference type="Proteomes" id="UP000026915">
    <property type="component" value="Chromosome 4"/>
</dbReference>
<reference evidence="1 2" key="1">
    <citation type="journal article" date="2013" name="Genome Biol.">
        <title>The genome sequence of the most widely cultivated cacao type and its use to identify candidate genes regulating pod color.</title>
        <authorList>
            <person name="Motamayor J.C."/>
            <person name="Mockaitis K."/>
            <person name="Schmutz J."/>
            <person name="Haiminen N."/>
            <person name="Iii D.L."/>
            <person name="Cornejo O."/>
            <person name="Findley S.D."/>
            <person name="Zheng P."/>
            <person name="Utro F."/>
            <person name="Royaert S."/>
            <person name="Saski C."/>
            <person name="Jenkins J."/>
            <person name="Podicheti R."/>
            <person name="Zhao M."/>
            <person name="Scheffler B.E."/>
            <person name="Stack J.C."/>
            <person name="Feltus F.A."/>
            <person name="Mustiga G.M."/>
            <person name="Amores F."/>
            <person name="Phillips W."/>
            <person name="Marelli J.P."/>
            <person name="May G.D."/>
            <person name="Shapiro H."/>
            <person name="Ma J."/>
            <person name="Bustamante C.D."/>
            <person name="Schnell R.J."/>
            <person name="Main D."/>
            <person name="Gilbert D."/>
            <person name="Parida L."/>
            <person name="Kuhn D.N."/>
        </authorList>
    </citation>
    <scope>NUCLEOTIDE SEQUENCE [LARGE SCALE GENOMIC DNA]</scope>
    <source>
        <strain evidence="2">cv. Matina 1-6</strain>
    </source>
</reference>
<evidence type="ECO:0000313" key="1">
    <source>
        <dbReference type="EMBL" id="EOY03808.1"/>
    </source>
</evidence>
<evidence type="ECO:0000313" key="2">
    <source>
        <dbReference type="Proteomes" id="UP000026915"/>
    </source>
</evidence>
<dbReference type="AlphaFoldDB" id="A0A061EGN7"/>
<keyword evidence="2" id="KW-1185">Reference proteome</keyword>
<gene>
    <name evidence="1" type="ORF">TCM_018992</name>
</gene>
<proteinExistence type="predicted"/>
<dbReference type="Gramene" id="EOY03808">
    <property type="protein sequence ID" value="EOY03808"/>
    <property type="gene ID" value="TCM_018992"/>
</dbReference>
<name>A0A061EGN7_THECC</name>